<protein>
    <recommendedName>
        <fullName evidence="3">50S ribosomal protein L29</fullName>
    </recommendedName>
</protein>
<name>A0ABW4IGQ5_9SPHI</name>
<dbReference type="EMBL" id="JBHUDG010000041">
    <property type="protein sequence ID" value="MFD1631117.1"/>
    <property type="molecule type" value="Genomic_DNA"/>
</dbReference>
<proteinExistence type="predicted"/>
<evidence type="ECO:0000313" key="2">
    <source>
        <dbReference type="Proteomes" id="UP001597118"/>
    </source>
</evidence>
<accession>A0ABW4IGQ5</accession>
<reference evidence="2" key="1">
    <citation type="journal article" date="2019" name="Int. J. Syst. Evol. Microbiol.">
        <title>The Global Catalogue of Microorganisms (GCM) 10K type strain sequencing project: providing services to taxonomists for standard genome sequencing and annotation.</title>
        <authorList>
            <consortium name="The Broad Institute Genomics Platform"/>
            <consortium name="The Broad Institute Genome Sequencing Center for Infectious Disease"/>
            <person name="Wu L."/>
            <person name="Ma J."/>
        </authorList>
    </citation>
    <scope>NUCLEOTIDE SEQUENCE [LARGE SCALE GENOMIC DNA]</scope>
    <source>
        <strain evidence="2">CCUG 53762</strain>
    </source>
</reference>
<comment type="caution">
    <text evidence="1">The sequence shown here is derived from an EMBL/GenBank/DDBJ whole genome shotgun (WGS) entry which is preliminary data.</text>
</comment>
<organism evidence="1 2">
    <name type="scientific">Pseudopedobacter beijingensis</name>
    <dbReference type="NCBI Taxonomy" id="1207056"/>
    <lineage>
        <taxon>Bacteria</taxon>
        <taxon>Pseudomonadati</taxon>
        <taxon>Bacteroidota</taxon>
        <taxon>Sphingobacteriia</taxon>
        <taxon>Sphingobacteriales</taxon>
        <taxon>Sphingobacteriaceae</taxon>
        <taxon>Pseudopedobacter</taxon>
    </lineage>
</organism>
<keyword evidence="2" id="KW-1185">Reference proteome</keyword>
<dbReference type="RefSeq" id="WP_379663486.1">
    <property type="nucleotide sequence ID" value="NZ_JBHUDG010000041.1"/>
</dbReference>
<gene>
    <name evidence="1" type="ORF">ACFSAH_14675</name>
</gene>
<sequence length="59" mass="7100">MDYIISILEQEKNRINRRIYDENLMQKNMKAVTAELSKITEIKKAIKILKQRSKTKDFE</sequence>
<evidence type="ECO:0008006" key="3">
    <source>
        <dbReference type="Google" id="ProtNLM"/>
    </source>
</evidence>
<evidence type="ECO:0000313" key="1">
    <source>
        <dbReference type="EMBL" id="MFD1631117.1"/>
    </source>
</evidence>
<dbReference type="Proteomes" id="UP001597118">
    <property type="component" value="Unassembled WGS sequence"/>
</dbReference>